<dbReference type="GO" id="GO:0005737">
    <property type="term" value="C:cytoplasm"/>
    <property type="evidence" value="ECO:0007669"/>
    <property type="project" value="TreeGrafter"/>
</dbReference>
<reference evidence="5 6" key="1">
    <citation type="submission" date="2023-08" db="EMBL/GenBank/DDBJ databases">
        <authorList>
            <person name="Palmer J.M."/>
        </authorList>
    </citation>
    <scope>NUCLEOTIDE SEQUENCE [LARGE SCALE GENOMIC DNA]</scope>
    <source>
        <strain evidence="5 6">TWF481</strain>
    </source>
</reference>
<dbReference type="Pfam" id="PF25390">
    <property type="entry name" value="WD40_RLD"/>
    <property type="match status" value="1"/>
</dbReference>
<dbReference type="SUPFAM" id="SSF50985">
    <property type="entry name" value="RCC1/BLIP-II"/>
    <property type="match status" value="1"/>
</dbReference>
<protein>
    <recommendedName>
        <fullName evidence="4">RCC1-like domain-containing protein</fullName>
    </recommendedName>
</protein>
<feature type="repeat" description="RCC1" evidence="3">
    <location>
        <begin position="294"/>
        <end position="331"/>
    </location>
</feature>
<dbReference type="AlphaFoldDB" id="A0AAV9VVN6"/>
<feature type="domain" description="RCC1-like" evidence="4">
    <location>
        <begin position="26"/>
        <end position="383"/>
    </location>
</feature>
<name>A0AAV9VVN6_9PEZI</name>
<dbReference type="GO" id="GO:0005085">
    <property type="term" value="F:guanyl-nucleotide exchange factor activity"/>
    <property type="evidence" value="ECO:0007669"/>
    <property type="project" value="TreeGrafter"/>
</dbReference>
<dbReference type="PANTHER" id="PTHR45982:SF5">
    <property type="entry name" value="RCC DOMAIN-CONTAINING PROTEIN ATS1"/>
    <property type="match status" value="1"/>
</dbReference>
<dbReference type="PANTHER" id="PTHR45982">
    <property type="entry name" value="REGULATOR OF CHROMOSOME CONDENSATION"/>
    <property type="match status" value="1"/>
</dbReference>
<evidence type="ECO:0000256" key="2">
    <source>
        <dbReference type="ARBA" id="ARBA00022737"/>
    </source>
</evidence>
<organism evidence="5 6">
    <name type="scientific">Arthrobotrys musiformis</name>
    <dbReference type="NCBI Taxonomy" id="47236"/>
    <lineage>
        <taxon>Eukaryota</taxon>
        <taxon>Fungi</taxon>
        <taxon>Dikarya</taxon>
        <taxon>Ascomycota</taxon>
        <taxon>Pezizomycotina</taxon>
        <taxon>Orbiliomycetes</taxon>
        <taxon>Orbiliales</taxon>
        <taxon>Orbiliaceae</taxon>
        <taxon>Arthrobotrys</taxon>
    </lineage>
</organism>
<dbReference type="InterPro" id="IPR000408">
    <property type="entry name" value="Reg_chr_condens"/>
</dbReference>
<feature type="repeat" description="RCC1" evidence="3">
    <location>
        <begin position="24"/>
        <end position="74"/>
    </location>
</feature>
<dbReference type="InterPro" id="IPR058923">
    <property type="entry name" value="RCC1-like_dom"/>
</dbReference>
<dbReference type="Proteomes" id="UP001370758">
    <property type="component" value="Unassembled WGS sequence"/>
</dbReference>
<evidence type="ECO:0000313" key="5">
    <source>
        <dbReference type="EMBL" id="KAK6497581.1"/>
    </source>
</evidence>
<feature type="repeat" description="RCC1" evidence="3">
    <location>
        <begin position="142"/>
        <end position="196"/>
    </location>
</feature>
<proteinExistence type="predicted"/>
<evidence type="ECO:0000313" key="6">
    <source>
        <dbReference type="Proteomes" id="UP001370758"/>
    </source>
</evidence>
<feature type="repeat" description="RCC1" evidence="3">
    <location>
        <begin position="197"/>
        <end position="252"/>
    </location>
</feature>
<dbReference type="Gene3D" id="2.130.10.30">
    <property type="entry name" value="Regulator of chromosome condensation 1/beta-lactamase-inhibitor protein II"/>
    <property type="match status" value="2"/>
</dbReference>
<evidence type="ECO:0000256" key="3">
    <source>
        <dbReference type="PROSITE-ProRule" id="PRU00235"/>
    </source>
</evidence>
<dbReference type="PRINTS" id="PR00633">
    <property type="entry name" value="RCCNDNSATION"/>
</dbReference>
<keyword evidence="2" id="KW-0677">Repeat</keyword>
<keyword evidence="6" id="KW-1185">Reference proteome</keyword>
<dbReference type="PROSITE" id="PS50012">
    <property type="entry name" value="RCC1_3"/>
    <property type="match status" value="4"/>
</dbReference>
<evidence type="ECO:0000259" key="4">
    <source>
        <dbReference type="Pfam" id="PF25390"/>
    </source>
</evidence>
<comment type="caution">
    <text evidence="5">The sequence shown here is derived from an EMBL/GenBank/DDBJ whole genome shotgun (WGS) entry which is preliminary data.</text>
</comment>
<sequence length="401" mass="42013">MADTPPPPPSSIGISRVSPSTSAHRLFSFGSNSLGQLGICHINDAHAPTEVFPPCSSVMNIKTGGNQTFIYSDGSNTAYATGDNTVGQCGVASLTNPGINVAGCSSQSFNTKFTPILPPSPTARWQVISSGWQFSIFVSSDHAVYSCGLGPRGELGLGSSVTEARSLTRISSFPPPGTTITQIVSCVEHSLVLLSDGRVYGWGNGRKGQLGALLNGEKFIWEPAELQLYLPPGFEVAGIAAGREFSAFISPHGEVHVIGSDKSGAVTSKPSTKVPGWKTFAAGWRAIYILADEGKVLAWGGRTYGQLPPEDLPPLEKLAVGSEHAIGVGLDGKLYAWGWGEHGNCGPLSKEQGEIVRWKHEVSIDGLVEGAYKIDGIAAGCATSWVWVTASNSEGSSNTGP</sequence>
<accession>A0AAV9VVN6</accession>
<keyword evidence="1" id="KW-0344">Guanine-nucleotide releasing factor</keyword>
<evidence type="ECO:0000256" key="1">
    <source>
        <dbReference type="ARBA" id="ARBA00022658"/>
    </source>
</evidence>
<gene>
    <name evidence="5" type="ORF">TWF481_011988</name>
</gene>
<dbReference type="EMBL" id="JAVHJL010000009">
    <property type="protein sequence ID" value="KAK6497581.1"/>
    <property type="molecule type" value="Genomic_DNA"/>
</dbReference>
<dbReference type="InterPro" id="IPR051553">
    <property type="entry name" value="Ran_GTPase-activating"/>
</dbReference>
<dbReference type="InterPro" id="IPR009091">
    <property type="entry name" value="RCC1/BLIP-II"/>
</dbReference>